<dbReference type="eggNOG" id="ENOG5030Q4Z">
    <property type="taxonomic scope" value="Bacteria"/>
</dbReference>
<dbReference type="RefSeq" id="WP_036939532.1">
    <property type="nucleotide sequence ID" value="NZ_JQKC01000009.1"/>
</dbReference>
<dbReference type="PROSITE" id="PS51257">
    <property type="entry name" value="PROKAR_LIPOPROTEIN"/>
    <property type="match status" value="1"/>
</dbReference>
<evidence type="ECO:0000313" key="4">
    <source>
        <dbReference type="Proteomes" id="UP000036923"/>
    </source>
</evidence>
<keyword evidence="4" id="KW-1185">Reference proteome</keyword>
<evidence type="ECO:0008006" key="5">
    <source>
        <dbReference type="Google" id="ProtNLM"/>
    </source>
</evidence>
<dbReference type="EMBL" id="LGTC01000001">
    <property type="protein sequence ID" value="KNY24897.1"/>
    <property type="molecule type" value="Genomic_DNA"/>
</dbReference>
<dbReference type="InterPro" id="IPR028994">
    <property type="entry name" value="Integrin_alpha_N"/>
</dbReference>
<comment type="caution">
    <text evidence="3">The sequence shown here is derived from an EMBL/GenBank/DDBJ whole genome shotgun (WGS) entry which is preliminary data.</text>
</comment>
<organism evidence="3 4">
    <name type="scientific">Pseudobacteroides cellulosolvens ATCC 35603 = DSM 2933</name>
    <dbReference type="NCBI Taxonomy" id="398512"/>
    <lineage>
        <taxon>Bacteria</taxon>
        <taxon>Bacillati</taxon>
        <taxon>Bacillota</taxon>
        <taxon>Clostridia</taxon>
        <taxon>Eubacteriales</taxon>
        <taxon>Oscillospiraceae</taxon>
        <taxon>Pseudobacteroides</taxon>
    </lineage>
</organism>
<proteinExistence type="predicted"/>
<evidence type="ECO:0000313" key="3">
    <source>
        <dbReference type="EMBL" id="KNY24897.1"/>
    </source>
</evidence>
<feature type="compositionally biased region" description="Low complexity" evidence="1">
    <location>
        <begin position="32"/>
        <end position="42"/>
    </location>
</feature>
<accession>A0A0L6JHE5</accession>
<gene>
    <name evidence="3" type="ORF">Bccel_0154</name>
</gene>
<evidence type="ECO:0000256" key="1">
    <source>
        <dbReference type="SAM" id="MobiDB-lite"/>
    </source>
</evidence>
<dbReference type="SUPFAM" id="SSF69318">
    <property type="entry name" value="Integrin alpha N-terminal domain"/>
    <property type="match status" value="1"/>
</dbReference>
<name>A0A0L6JHE5_9FIRM</name>
<dbReference type="Proteomes" id="UP000036923">
    <property type="component" value="Unassembled WGS sequence"/>
</dbReference>
<feature type="region of interest" description="Disordered" evidence="1">
    <location>
        <begin position="25"/>
        <end position="52"/>
    </location>
</feature>
<reference evidence="4" key="1">
    <citation type="submission" date="2015-07" db="EMBL/GenBank/DDBJ databases">
        <title>Near-Complete Genome Sequence of the Cellulolytic Bacterium Bacteroides (Pseudobacteroides) cellulosolvens ATCC 35603.</title>
        <authorList>
            <person name="Dassa B."/>
            <person name="Utturkar S.M."/>
            <person name="Klingeman D.M."/>
            <person name="Hurt R.A."/>
            <person name="Keller M."/>
            <person name="Xu J."/>
            <person name="Reddy Y.H.K."/>
            <person name="Borovok I."/>
            <person name="Grinberg I.R."/>
            <person name="Lamed R."/>
            <person name="Zhivin O."/>
            <person name="Bayer E.A."/>
            <person name="Brown S.D."/>
        </authorList>
    </citation>
    <scope>NUCLEOTIDE SEQUENCE [LARGE SCALE GENOMIC DNA]</scope>
    <source>
        <strain evidence="4">DSM 2933</strain>
    </source>
</reference>
<feature type="chain" id="PRO_5005566071" description="Lipoprotein" evidence="2">
    <location>
        <begin position="23"/>
        <end position="310"/>
    </location>
</feature>
<protein>
    <recommendedName>
        <fullName evidence="5">Lipoprotein</fullName>
    </recommendedName>
</protein>
<dbReference type="STRING" id="398512.Bccel_0154"/>
<feature type="signal peptide" evidence="2">
    <location>
        <begin position="1"/>
        <end position="22"/>
    </location>
</feature>
<evidence type="ECO:0000256" key="2">
    <source>
        <dbReference type="SAM" id="SignalP"/>
    </source>
</evidence>
<sequence precursor="true">MKKNLLLISLLVLLSAVTTSCSSDNNNANTNSPEPSASAAQPTPTPIDPLSIKKPESDISIVVNRGNILGAFDLKNKKWVKAADSQKLLKGDEVFTYYSYDSVLGTGIKPKIKEDKSIDIAQDFPYSNNDELNAKVFIYQLGISGPWNALPRVPNSSGSNLITYGKIVKDVLDKNKLSDSNISIKKSAEIDLDGDGIVEKLVSAYDYNTATWFKSEGKEGQGTYSMVVLNKVIDGKEENIVIREQYSKSKPAKECIYLAPMVLDIDNDNNMEIIVEGKNLNTSTIEIFKVDGKNAKKVYSTEIDTKLNKK</sequence>
<keyword evidence="2" id="KW-0732">Signal</keyword>
<dbReference type="AlphaFoldDB" id="A0A0L6JHE5"/>